<organism evidence="8 9">
    <name type="scientific">Amphibalanus amphitrite</name>
    <name type="common">Striped barnacle</name>
    <name type="synonym">Balanus amphitrite</name>
    <dbReference type="NCBI Taxonomy" id="1232801"/>
    <lineage>
        <taxon>Eukaryota</taxon>
        <taxon>Metazoa</taxon>
        <taxon>Ecdysozoa</taxon>
        <taxon>Arthropoda</taxon>
        <taxon>Crustacea</taxon>
        <taxon>Multicrustacea</taxon>
        <taxon>Cirripedia</taxon>
        <taxon>Thoracica</taxon>
        <taxon>Thoracicalcarea</taxon>
        <taxon>Balanomorpha</taxon>
        <taxon>Balanoidea</taxon>
        <taxon>Balanidae</taxon>
        <taxon>Amphibalaninae</taxon>
        <taxon>Amphibalanus</taxon>
    </lineage>
</organism>
<evidence type="ECO:0000256" key="6">
    <source>
        <dbReference type="SAM" id="MobiDB-lite"/>
    </source>
</evidence>
<evidence type="ECO:0000313" key="8">
    <source>
        <dbReference type="EMBL" id="KAF0306625.1"/>
    </source>
</evidence>
<evidence type="ECO:0000256" key="2">
    <source>
        <dbReference type="ARBA" id="ARBA00007363"/>
    </source>
</evidence>
<keyword evidence="9" id="KW-1185">Reference proteome</keyword>
<sequence>MVRAQYIDKKSLVWDKRYKSVEDVPEMLPYQTIVQARNRFRIRANLVMIGLTVMAALAMVYTGKERARAGDTVEKRTLERHRQLRAQKAEEDRAAQAAATSADK</sequence>
<gene>
    <name evidence="8" type="ORF">FJT64_002377</name>
</gene>
<keyword evidence="3 7" id="KW-0812">Transmembrane</keyword>
<dbReference type="InterPro" id="IPR009432">
    <property type="entry name" value="DUF1075"/>
</dbReference>
<feature type="transmembrane region" description="Helical" evidence="7">
    <location>
        <begin position="44"/>
        <end position="63"/>
    </location>
</feature>
<protein>
    <submittedName>
        <fullName evidence="8">UPF0389 protein</fullName>
    </submittedName>
</protein>
<evidence type="ECO:0000256" key="7">
    <source>
        <dbReference type="SAM" id="Phobius"/>
    </source>
</evidence>
<accession>A0A6A4WIM1</accession>
<evidence type="ECO:0000256" key="1">
    <source>
        <dbReference type="ARBA" id="ARBA00004167"/>
    </source>
</evidence>
<feature type="region of interest" description="Disordered" evidence="6">
    <location>
        <begin position="84"/>
        <end position="104"/>
    </location>
</feature>
<comment type="caution">
    <text evidence="8">The sequence shown here is derived from an EMBL/GenBank/DDBJ whole genome shotgun (WGS) entry which is preliminary data.</text>
</comment>
<evidence type="ECO:0000256" key="4">
    <source>
        <dbReference type="ARBA" id="ARBA00022989"/>
    </source>
</evidence>
<comment type="subcellular location">
    <subcellularLocation>
        <location evidence="1">Membrane</location>
        <topology evidence="1">Single-pass membrane protein</topology>
    </subcellularLocation>
</comment>
<dbReference type="PANTHER" id="PTHR13674:SF5">
    <property type="entry name" value="UPF0389 PROTEIN CG9231"/>
    <property type="match status" value="1"/>
</dbReference>
<dbReference type="OrthoDB" id="8193498at2759"/>
<evidence type="ECO:0000256" key="3">
    <source>
        <dbReference type="ARBA" id="ARBA00022692"/>
    </source>
</evidence>
<evidence type="ECO:0000256" key="5">
    <source>
        <dbReference type="ARBA" id="ARBA00023136"/>
    </source>
</evidence>
<dbReference type="EMBL" id="VIIS01000647">
    <property type="protein sequence ID" value="KAF0306625.1"/>
    <property type="molecule type" value="Genomic_DNA"/>
</dbReference>
<keyword evidence="4 7" id="KW-1133">Transmembrane helix</keyword>
<reference evidence="8 9" key="1">
    <citation type="submission" date="2019-07" db="EMBL/GenBank/DDBJ databases">
        <title>Draft genome assembly of a fouling barnacle, Amphibalanus amphitrite (Darwin, 1854): The first reference genome for Thecostraca.</title>
        <authorList>
            <person name="Kim W."/>
        </authorList>
    </citation>
    <scope>NUCLEOTIDE SEQUENCE [LARGE SCALE GENOMIC DNA]</scope>
    <source>
        <strain evidence="8">SNU_AA5</strain>
        <tissue evidence="8">Soma without cirri and trophi</tissue>
    </source>
</reference>
<dbReference type="GO" id="GO:0016020">
    <property type="term" value="C:membrane"/>
    <property type="evidence" value="ECO:0007669"/>
    <property type="project" value="UniProtKB-SubCell"/>
</dbReference>
<keyword evidence="5 7" id="KW-0472">Membrane</keyword>
<feature type="compositionally biased region" description="Basic and acidic residues" evidence="6">
    <location>
        <begin position="84"/>
        <end position="94"/>
    </location>
</feature>
<feature type="compositionally biased region" description="Low complexity" evidence="6">
    <location>
        <begin position="95"/>
        <end position="104"/>
    </location>
</feature>
<evidence type="ECO:0000313" key="9">
    <source>
        <dbReference type="Proteomes" id="UP000440578"/>
    </source>
</evidence>
<proteinExistence type="inferred from homology"/>
<name>A0A6A4WIM1_AMPAM</name>
<dbReference type="Pfam" id="PF06388">
    <property type="entry name" value="DUF1075"/>
    <property type="match status" value="1"/>
</dbReference>
<comment type="similarity">
    <text evidence="2">Belongs to the UPF0389 family.</text>
</comment>
<dbReference type="Proteomes" id="UP000440578">
    <property type="component" value="Unassembled WGS sequence"/>
</dbReference>
<dbReference type="AlphaFoldDB" id="A0A6A4WIM1"/>
<dbReference type="PANTHER" id="PTHR13674">
    <property type="entry name" value="GROWTH AND TRANSFORMATION-DEPENDENT PROTEIN"/>
    <property type="match status" value="1"/>
</dbReference>